<comment type="caution">
    <text evidence="3">The sequence shown here is derived from an EMBL/GenBank/DDBJ whole genome shotgun (WGS) entry which is preliminary data.</text>
</comment>
<dbReference type="PANTHER" id="PTHR33408">
    <property type="entry name" value="TRANSPOSASE"/>
    <property type="match status" value="1"/>
</dbReference>
<dbReference type="EMBL" id="PEBX01000017">
    <property type="protein sequence ID" value="PTQ56852.1"/>
    <property type="molecule type" value="Genomic_DNA"/>
</dbReference>
<dbReference type="InterPro" id="IPR025668">
    <property type="entry name" value="Tnp_DDE_dom"/>
</dbReference>
<dbReference type="Proteomes" id="UP000244338">
    <property type="component" value="Unassembled WGS sequence"/>
</dbReference>
<evidence type="ECO:0000313" key="4">
    <source>
        <dbReference type="Proteomes" id="UP000244338"/>
    </source>
</evidence>
<accession>A0A2R6Y2J3</accession>
<feature type="compositionally biased region" description="Basic and acidic residues" evidence="1">
    <location>
        <begin position="69"/>
        <end position="80"/>
    </location>
</feature>
<evidence type="ECO:0000259" key="2">
    <source>
        <dbReference type="Pfam" id="PF13751"/>
    </source>
</evidence>
<feature type="domain" description="Transposase DDE" evidence="2">
    <location>
        <begin position="11"/>
        <end position="85"/>
    </location>
</feature>
<proteinExistence type="predicted"/>
<sequence>MTYDEELNEWICANNNRLTFRYEKKQKSDNGYESIKRVYLCADCHGCSFQASCAKGKESKRITVSMENQKQRKDVQERLATEGGSLPASRGDRLKQQGRP</sequence>
<dbReference type="AlphaFoldDB" id="A0A2R6Y2J3"/>
<evidence type="ECO:0000313" key="3">
    <source>
        <dbReference type="EMBL" id="PTQ56852.1"/>
    </source>
</evidence>
<name>A0A2R6Y2J3_9BACL</name>
<dbReference type="PANTHER" id="PTHR33408:SF2">
    <property type="entry name" value="TRANSPOSASE DDE DOMAIN-CONTAINING PROTEIN"/>
    <property type="match status" value="1"/>
</dbReference>
<feature type="compositionally biased region" description="Basic and acidic residues" evidence="1">
    <location>
        <begin position="90"/>
        <end position="100"/>
    </location>
</feature>
<evidence type="ECO:0000256" key="1">
    <source>
        <dbReference type="SAM" id="MobiDB-lite"/>
    </source>
</evidence>
<reference evidence="4" key="1">
    <citation type="journal article" date="2018" name="Sci. Rep.">
        <title>Lignite coal burning seam in the remote Altai Mountains harbors a hydrogen-driven thermophilic microbial community.</title>
        <authorList>
            <person name="Kadnikov V.V."/>
            <person name="Mardanov A.V."/>
            <person name="Ivasenko D.A."/>
            <person name="Antsiferov D.V."/>
            <person name="Beletsky A.V."/>
            <person name="Karnachuk O.V."/>
            <person name="Ravin N.V."/>
        </authorList>
    </citation>
    <scope>NUCLEOTIDE SEQUENCE [LARGE SCALE GENOMIC DNA]</scope>
</reference>
<feature type="region of interest" description="Disordered" evidence="1">
    <location>
        <begin position="60"/>
        <end position="100"/>
    </location>
</feature>
<organism evidence="3 4">
    <name type="scientific">Candidatus Carbonibacillus altaicus</name>
    <dbReference type="NCBI Taxonomy" id="2163959"/>
    <lineage>
        <taxon>Bacteria</taxon>
        <taxon>Bacillati</taxon>
        <taxon>Bacillota</taxon>
        <taxon>Bacilli</taxon>
        <taxon>Bacillales</taxon>
        <taxon>Candidatus Carbonibacillus</taxon>
    </lineage>
</organism>
<gene>
    <name evidence="3" type="ORF">BSOLF_2528</name>
</gene>
<protein>
    <submittedName>
        <fullName evidence="3">Transposase (08)</fullName>
    </submittedName>
</protein>
<dbReference type="Pfam" id="PF13751">
    <property type="entry name" value="DDE_Tnp_1_6"/>
    <property type="match status" value="1"/>
</dbReference>